<dbReference type="AlphaFoldDB" id="A0A430ACX8"/>
<dbReference type="EMBL" id="NGJY01000001">
    <property type="protein sequence ID" value="RSU05071.1"/>
    <property type="molecule type" value="Genomic_DNA"/>
</dbReference>
<evidence type="ECO:0000256" key="2">
    <source>
        <dbReference type="ARBA" id="ARBA00010350"/>
    </source>
</evidence>
<feature type="transmembrane region" description="Helical" evidence="6">
    <location>
        <begin position="57"/>
        <end position="76"/>
    </location>
</feature>
<gene>
    <name evidence="7" type="ORF">CBF31_03370</name>
</gene>
<dbReference type="RefSeq" id="WP_126830958.1">
    <property type="nucleotide sequence ID" value="NZ_CBCRYB010000007.1"/>
</dbReference>
<dbReference type="PANTHER" id="PTHR23291">
    <property type="entry name" value="BAX INHIBITOR-RELATED"/>
    <property type="match status" value="1"/>
</dbReference>
<name>A0A430ACX8_9ENTE</name>
<reference evidence="7 8" key="1">
    <citation type="submission" date="2017-05" db="EMBL/GenBank/DDBJ databases">
        <title>Vagococcus spp. assemblies.</title>
        <authorList>
            <person name="Gulvik C.A."/>
        </authorList>
    </citation>
    <scope>NUCLEOTIDE SEQUENCE [LARGE SCALE GENOMIC DNA]</scope>
    <source>
        <strain evidence="7 8">CCUG 41755</strain>
    </source>
</reference>
<comment type="subcellular location">
    <subcellularLocation>
        <location evidence="1">Membrane</location>
        <topology evidence="1">Multi-pass membrane protein</topology>
    </subcellularLocation>
</comment>
<evidence type="ECO:0000256" key="4">
    <source>
        <dbReference type="ARBA" id="ARBA00022989"/>
    </source>
</evidence>
<dbReference type="OrthoDB" id="9793828at2"/>
<organism evidence="7 8">
    <name type="scientific">Vagococcus fessus</name>
    <dbReference type="NCBI Taxonomy" id="120370"/>
    <lineage>
        <taxon>Bacteria</taxon>
        <taxon>Bacillati</taxon>
        <taxon>Bacillota</taxon>
        <taxon>Bacilli</taxon>
        <taxon>Lactobacillales</taxon>
        <taxon>Enterococcaceae</taxon>
        <taxon>Vagococcus</taxon>
    </lineage>
</organism>
<dbReference type="Proteomes" id="UP000287101">
    <property type="component" value="Unassembled WGS sequence"/>
</dbReference>
<dbReference type="PANTHER" id="PTHR23291:SF50">
    <property type="entry name" value="PROTEIN LIFEGUARD 4"/>
    <property type="match status" value="1"/>
</dbReference>
<comment type="similarity">
    <text evidence="2 6">Belongs to the BI1 family.</text>
</comment>
<keyword evidence="3 6" id="KW-0812">Transmembrane</keyword>
<accession>A0A430ACX8</accession>
<comment type="caution">
    <text evidence="7">The sequence shown here is derived from an EMBL/GenBank/DDBJ whole genome shotgun (WGS) entry which is preliminary data.</text>
</comment>
<feature type="transmembrane region" description="Helical" evidence="6">
    <location>
        <begin position="113"/>
        <end position="132"/>
    </location>
</feature>
<keyword evidence="4 6" id="KW-1133">Transmembrane helix</keyword>
<evidence type="ECO:0000256" key="1">
    <source>
        <dbReference type="ARBA" id="ARBA00004141"/>
    </source>
</evidence>
<feature type="transmembrane region" description="Helical" evidence="6">
    <location>
        <begin position="83"/>
        <end position="107"/>
    </location>
</feature>
<dbReference type="GO" id="GO:0005886">
    <property type="term" value="C:plasma membrane"/>
    <property type="evidence" value="ECO:0007669"/>
    <property type="project" value="TreeGrafter"/>
</dbReference>
<feature type="transmembrane region" description="Helical" evidence="6">
    <location>
        <begin position="205"/>
        <end position="228"/>
    </location>
</feature>
<evidence type="ECO:0000313" key="8">
    <source>
        <dbReference type="Proteomes" id="UP000287101"/>
    </source>
</evidence>
<dbReference type="CDD" id="cd10432">
    <property type="entry name" value="BI-1-like_bacterial"/>
    <property type="match status" value="1"/>
</dbReference>
<evidence type="ECO:0000256" key="5">
    <source>
        <dbReference type="ARBA" id="ARBA00023136"/>
    </source>
</evidence>
<evidence type="ECO:0000313" key="7">
    <source>
        <dbReference type="EMBL" id="RSU05071.1"/>
    </source>
</evidence>
<feature type="transmembrane region" description="Helical" evidence="6">
    <location>
        <begin position="144"/>
        <end position="161"/>
    </location>
</feature>
<dbReference type="Pfam" id="PF01027">
    <property type="entry name" value="Bax1-I"/>
    <property type="match status" value="1"/>
</dbReference>
<evidence type="ECO:0008006" key="9">
    <source>
        <dbReference type="Google" id="ProtNLM"/>
    </source>
</evidence>
<evidence type="ECO:0000256" key="3">
    <source>
        <dbReference type="ARBA" id="ARBA00022692"/>
    </source>
</evidence>
<evidence type="ECO:0000256" key="6">
    <source>
        <dbReference type="RuleBase" id="RU004379"/>
    </source>
</evidence>
<feature type="transmembrane region" description="Helical" evidence="6">
    <location>
        <begin position="167"/>
        <end position="184"/>
    </location>
</feature>
<dbReference type="InterPro" id="IPR006214">
    <property type="entry name" value="Bax_inhibitor_1-related"/>
</dbReference>
<sequence length="232" mass="24987">MNNYNYQETSTNVGLQAFFARVYAYLGVGVAISGVTSYLVLNVFAEQVFGMMATGTTMKLLLLWVVEIALVLFLSAKSVKNPGLAFAGFIAYAVINGVTLSFTLAMYTGASVVKAFVAASLTFITMAIVGSVSKKDLSGMGHAMRSALIGIIIVILINIFLKSSALDMFVSIATVLVFSGLTAYDHQNIKRMYYQVGNTSAAKGIAINCALQLYLDFINLLIAFLRIFGSRD</sequence>
<protein>
    <recommendedName>
        <fullName evidence="9">BAX inhibitor (BI)-1/YccA family protein</fullName>
    </recommendedName>
</protein>
<feature type="transmembrane region" description="Helical" evidence="6">
    <location>
        <begin position="22"/>
        <end position="45"/>
    </location>
</feature>
<keyword evidence="5 6" id="KW-0472">Membrane</keyword>
<keyword evidence="8" id="KW-1185">Reference proteome</keyword>
<proteinExistence type="inferred from homology"/>